<dbReference type="RefSeq" id="XP_022818594.1">
    <property type="nucleotide sequence ID" value="XM_022962826.1"/>
</dbReference>
<evidence type="ECO:0000256" key="1">
    <source>
        <dbReference type="SAM" id="Coils"/>
    </source>
</evidence>
<dbReference type="OrthoDB" id="7362285at2759"/>
<evidence type="ECO:0000313" key="3">
    <source>
        <dbReference type="RefSeq" id="XP_022818594.1"/>
    </source>
</evidence>
<dbReference type="GeneID" id="111351060"/>
<name>A0A9J7ILR0_SPOLT</name>
<dbReference type="KEGG" id="sliu:111351060"/>
<keyword evidence="2" id="KW-1185">Reference proteome</keyword>
<keyword evidence="1" id="KW-0175">Coiled coil</keyword>
<dbReference type="AlphaFoldDB" id="A0A9J7ILR0"/>
<accession>A0A9J7ILR0</accession>
<sequence>MSSQQLIANELLAFIQNAIDTMDENSIMQIYRSSFKEDEISKGKMLLYQTTGKLDQMPPRRRDGTDKSVQDINTFLKAANPDYVPTFVTKELHKLPPITFDHVDVTRLLKDITSLESSLAQMQSKLDTSDTTIQELHAEIVLLRNAV</sequence>
<organism evidence="2 3">
    <name type="scientific">Spodoptera litura</name>
    <name type="common">Asian cotton leafworm</name>
    <dbReference type="NCBI Taxonomy" id="69820"/>
    <lineage>
        <taxon>Eukaryota</taxon>
        <taxon>Metazoa</taxon>
        <taxon>Ecdysozoa</taxon>
        <taxon>Arthropoda</taxon>
        <taxon>Hexapoda</taxon>
        <taxon>Insecta</taxon>
        <taxon>Pterygota</taxon>
        <taxon>Neoptera</taxon>
        <taxon>Endopterygota</taxon>
        <taxon>Lepidoptera</taxon>
        <taxon>Glossata</taxon>
        <taxon>Ditrysia</taxon>
        <taxon>Noctuoidea</taxon>
        <taxon>Noctuidae</taxon>
        <taxon>Amphipyrinae</taxon>
        <taxon>Spodoptera</taxon>
    </lineage>
</organism>
<dbReference type="Proteomes" id="UP000301870">
    <property type="component" value="Chromosome 12"/>
</dbReference>
<gene>
    <name evidence="3" type="primary">LOC111351060</name>
</gene>
<protein>
    <submittedName>
        <fullName evidence="3">Uncharacterized protein LOC111351060</fullName>
    </submittedName>
</protein>
<reference evidence="3" key="1">
    <citation type="submission" date="2025-08" db="UniProtKB">
        <authorList>
            <consortium name="RefSeq"/>
        </authorList>
    </citation>
    <scope>IDENTIFICATION</scope>
    <source>
        <strain evidence="3">Ishihara</strain>
        <tissue evidence="3">Whole body</tissue>
    </source>
</reference>
<proteinExistence type="predicted"/>
<evidence type="ECO:0000313" key="2">
    <source>
        <dbReference type="Proteomes" id="UP000301870"/>
    </source>
</evidence>
<feature type="coiled-coil region" evidence="1">
    <location>
        <begin position="105"/>
        <end position="139"/>
    </location>
</feature>